<dbReference type="InterPro" id="IPR006664">
    <property type="entry name" value="OMP_bac"/>
</dbReference>
<keyword evidence="3" id="KW-0998">Cell outer membrane</keyword>
<dbReference type="PROSITE" id="PS01068">
    <property type="entry name" value="OMPA_1"/>
    <property type="match status" value="1"/>
</dbReference>
<protein>
    <recommendedName>
        <fullName evidence="6">OmpA-like domain-containing protein</fullName>
    </recommendedName>
</protein>
<name>A0A2T4JCW1_FUSBL</name>
<dbReference type="PRINTS" id="PR01021">
    <property type="entry name" value="OMPADOMAIN"/>
</dbReference>
<dbReference type="InterPro" id="IPR006690">
    <property type="entry name" value="OMPA-like_CS"/>
</dbReference>
<dbReference type="InterPro" id="IPR006665">
    <property type="entry name" value="OmpA-like"/>
</dbReference>
<dbReference type="InterPro" id="IPR050330">
    <property type="entry name" value="Bact_OuterMem_StrucFunc"/>
</dbReference>
<feature type="domain" description="OmpA-like" evidence="6">
    <location>
        <begin position="100"/>
        <end position="217"/>
    </location>
</feature>
<dbReference type="SUPFAM" id="SSF103088">
    <property type="entry name" value="OmpA-like"/>
    <property type="match status" value="1"/>
</dbReference>
<accession>A0A2T4JCW1</accession>
<dbReference type="PANTHER" id="PTHR30329:SF21">
    <property type="entry name" value="LIPOPROTEIN YIAD-RELATED"/>
    <property type="match status" value="1"/>
</dbReference>
<dbReference type="Pfam" id="PF00691">
    <property type="entry name" value="OmpA"/>
    <property type="match status" value="1"/>
</dbReference>
<evidence type="ECO:0000256" key="5">
    <source>
        <dbReference type="SAM" id="SignalP"/>
    </source>
</evidence>
<feature type="chain" id="PRO_5015433485" description="OmpA-like domain-containing protein" evidence="5">
    <location>
        <begin position="21"/>
        <end position="217"/>
    </location>
</feature>
<dbReference type="PROSITE" id="PS51123">
    <property type="entry name" value="OMPA_2"/>
    <property type="match status" value="1"/>
</dbReference>
<evidence type="ECO:0000256" key="3">
    <source>
        <dbReference type="ARBA" id="ARBA00023237"/>
    </source>
</evidence>
<dbReference type="Gene3D" id="3.30.1330.60">
    <property type="entry name" value="OmpA-like domain"/>
    <property type="match status" value="1"/>
</dbReference>
<evidence type="ECO:0000256" key="2">
    <source>
        <dbReference type="ARBA" id="ARBA00023136"/>
    </source>
</evidence>
<sequence>MHMMKSPVLLALAGTLALSACVDPNAYPNDPNARTKTGAAIGALAGAAVGASSGDNKLGKAAVGAVIGGVLGGAIGATLDQQAAELRSQLSPGITVTNAGGYLIVNMPQDLLFATNSATVRGDLTRDVKAVAASLLKYPNSRIEVIGHTDNTGTAAYNMDLSQRRASSVASILRDGGVPSGRLVAYGRGEDVPVASNLTPEGRAQNRRVEIIIRPNQ</sequence>
<feature type="signal peptide" evidence="5">
    <location>
        <begin position="1"/>
        <end position="20"/>
    </location>
</feature>
<evidence type="ECO:0000256" key="4">
    <source>
        <dbReference type="PROSITE-ProRule" id="PRU00473"/>
    </source>
</evidence>
<dbReference type="InterPro" id="IPR036737">
    <property type="entry name" value="OmpA-like_sf"/>
</dbReference>
<dbReference type="Proteomes" id="UP000241362">
    <property type="component" value="Unassembled WGS sequence"/>
</dbReference>
<dbReference type="Pfam" id="PF13488">
    <property type="entry name" value="Gly-zipper_Omp"/>
    <property type="match status" value="1"/>
</dbReference>
<gene>
    <name evidence="7" type="ORF">C5F44_03910</name>
</gene>
<dbReference type="CDD" id="cd07185">
    <property type="entry name" value="OmpA_C-like"/>
    <property type="match status" value="1"/>
</dbReference>
<evidence type="ECO:0000313" key="8">
    <source>
        <dbReference type="Proteomes" id="UP000241362"/>
    </source>
</evidence>
<organism evidence="7 8">
    <name type="scientific">Fuscovulum blasticum DSM 2131</name>
    <dbReference type="NCBI Taxonomy" id="1188250"/>
    <lineage>
        <taxon>Bacteria</taxon>
        <taxon>Pseudomonadati</taxon>
        <taxon>Pseudomonadota</taxon>
        <taxon>Alphaproteobacteria</taxon>
        <taxon>Rhodobacterales</taxon>
        <taxon>Paracoccaceae</taxon>
        <taxon>Pseudogemmobacter</taxon>
    </lineage>
</organism>
<keyword evidence="8" id="KW-1185">Reference proteome</keyword>
<reference evidence="7 8" key="1">
    <citation type="submission" date="2018-03" db="EMBL/GenBank/DDBJ databases">
        <title>Rhodobacter blasticus.</title>
        <authorList>
            <person name="Meyer T.E."/>
            <person name="Miller S."/>
            <person name="Lodha T."/>
            <person name="Gandham S."/>
            <person name="Chintalapati S."/>
            <person name="Chintalapati V.R."/>
        </authorList>
    </citation>
    <scope>NUCLEOTIDE SEQUENCE [LARGE SCALE GENOMIC DNA]</scope>
    <source>
        <strain evidence="7 8">DSM 2131</strain>
    </source>
</reference>
<keyword evidence="5" id="KW-0732">Signal</keyword>
<comment type="caution">
    <text evidence="7">The sequence shown here is derived from an EMBL/GenBank/DDBJ whole genome shotgun (WGS) entry which is preliminary data.</text>
</comment>
<dbReference type="AlphaFoldDB" id="A0A2T4JCW1"/>
<dbReference type="PROSITE" id="PS51257">
    <property type="entry name" value="PROKAR_LIPOPROTEIN"/>
    <property type="match status" value="1"/>
</dbReference>
<evidence type="ECO:0000313" key="7">
    <source>
        <dbReference type="EMBL" id="PTE15750.1"/>
    </source>
</evidence>
<evidence type="ECO:0000259" key="6">
    <source>
        <dbReference type="PROSITE" id="PS51123"/>
    </source>
</evidence>
<comment type="subcellular location">
    <subcellularLocation>
        <location evidence="1">Cell outer membrane</location>
    </subcellularLocation>
</comment>
<evidence type="ECO:0000256" key="1">
    <source>
        <dbReference type="ARBA" id="ARBA00004442"/>
    </source>
</evidence>
<dbReference type="GO" id="GO:0009279">
    <property type="term" value="C:cell outer membrane"/>
    <property type="evidence" value="ECO:0007669"/>
    <property type="project" value="UniProtKB-SubCell"/>
</dbReference>
<proteinExistence type="predicted"/>
<dbReference type="InterPro" id="IPR039567">
    <property type="entry name" value="Gly-zipper"/>
</dbReference>
<keyword evidence="2 4" id="KW-0472">Membrane</keyword>
<dbReference type="PANTHER" id="PTHR30329">
    <property type="entry name" value="STATOR ELEMENT OF FLAGELLAR MOTOR COMPLEX"/>
    <property type="match status" value="1"/>
</dbReference>
<dbReference type="EMBL" id="PZKE01000003">
    <property type="protein sequence ID" value="PTE15750.1"/>
    <property type="molecule type" value="Genomic_DNA"/>
</dbReference>